<gene>
    <name evidence="4" type="ORF">BB558_006281</name>
</gene>
<keyword evidence="2" id="KW-1133">Transmembrane helix</keyword>
<comment type="caution">
    <text evidence="4">The sequence shown here is derived from an EMBL/GenBank/DDBJ whole genome shotgun (WGS) entry which is preliminary data.</text>
</comment>
<feature type="transmembrane region" description="Helical" evidence="2">
    <location>
        <begin position="106"/>
        <end position="123"/>
    </location>
</feature>
<evidence type="ECO:0000313" key="5">
    <source>
        <dbReference type="Proteomes" id="UP000245591"/>
    </source>
</evidence>
<dbReference type="PANTHER" id="PTHR37846:SF1">
    <property type="entry name" value="DEACETYLASE-LIKE PROTEIN"/>
    <property type="match status" value="1"/>
</dbReference>
<accession>A0A2U1IY87</accession>
<dbReference type="Proteomes" id="UP000245591">
    <property type="component" value="Unassembled WGS sequence"/>
</dbReference>
<proteinExistence type="predicted"/>
<organism evidence="4 5">
    <name type="scientific">Smittium angustum</name>
    <dbReference type="NCBI Taxonomy" id="133377"/>
    <lineage>
        <taxon>Eukaryota</taxon>
        <taxon>Fungi</taxon>
        <taxon>Fungi incertae sedis</taxon>
        <taxon>Zoopagomycota</taxon>
        <taxon>Kickxellomycotina</taxon>
        <taxon>Harpellomycetes</taxon>
        <taxon>Harpellales</taxon>
        <taxon>Legeriomycetaceae</taxon>
        <taxon>Smittium</taxon>
    </lineage>
</organism>
<feature type="region of interest" description="Disordered" evidence="1">
    <location>
        <begin position="1"/>
        <end position="29"/>
    </location>
</feature>
<dbReference type="InterPro" id="IPR056136">
    <property type="entry name" value="DUF7719"/>
</dbReference>
<evidence type="ECO:0000313" key="4">
    <source>
        <dbReference type="EMBL" id="PVZ97747.1"/>
    </source>
</evidence>
<dbReference type="PANTHER" id="PTHR37846">
    <property type="entry name" value="YALI0B21296P"/>
    <property type="match status" value="1"/>
</dbReference>
<feature type="domain" description="DUF7719" evidence="3">
    <location>
        <begin position="134"/>
        <end position="196"/>
    </location>
</feature>
<evidence type="ECO:0000259" key="3">
    <source>
        <dbReference type="Pfam" id="PF24841"/>
    </source>
</evidence>
<keyword evidence="2" id="KW-0812">Transmembrane</keyword>
<keyword evidence="5" id="KW-1185">Reference proteome</keyword>
<feature type="transmembrane region" description="Helical" evidence="2">
    <location>
        <begin position="71"/>
        <end position="94"/>
    </location>
</feature>
<evidence type="ECO:0000256" key="2">
    <source>
        <dbReference type="SAM" id="Phobius"/>
    </source>
</evidence>
<dbReference type="EMBL" id="MBFU01000745">
    <property type="protein sequence ID" value="PVZ97747.1"/>
    <property type="molecule type" value="Genomic_DNA"/>
</dbReference>
<keyword evidence="2" id="KW-0472">Membrane</keyword>
<dbReference type="Pfam" id="PF24841">
    <property type="entry name" value="DUF7719"/>
    <property type="match status" value="1"/>
</dbReference>
<evidence type="ECO:0000256" key="1">
    <source>
        <dbReference type="SAM" id="MobiDB-lite"/>
    </source>
</evidence>
<reference evidence="4 5" key="1">
    <citation type="journal article" date="2018" name="MBio">
        <title>Comparative Genomics Reveals the Core Gene Toolbox for the Fungus-Insect Symbiosis.</title>
        <authorList>
            <person name="Wang Y."/>
            <person name="Stata M."/>
            <person name="Wang W."/>
            <person name="Stajich J.E."/>
            <person name="White M.M."/>
            <person name="Moncalvo J.M."/>
        </authorList>
    </citation>
    <scope>NUCLEOTIDE SEQUENCE [LARGE SCALE GENOMIC DNA]</scope>
    <source>
        <strain evidence="4 5">AUS-126-30</strain>
    </source>
</reference>
<sequence>MHPIETTPNLTMLEGSTTNPQDPSKDTTKGPKYLVDQIPLRKLQQNKNVSDFIQKNFQDEQDEEQDFTLPAWSISILYSTTLSIVYATFLFLVNHQYGVQILYKDIISDMISMIPAFYIFTYFTQKYKGIYLVNLAMLAMATFFGCYFIHLNLHSPRLGVMKRAPGLITLWIYLVLILDIRPTLVNVFVVISFYLLDPFKTRWN</sequence>
<name>A0A2U1IY87_SMIAN</name>
<protein>
    <recommendedName>
        <fullName evidence="3">DUF7719 domain-containing protein</fullName>
    </recommendedName>
</protein>
<feature type="compositionally biased region" description="Polar residues" evidence="1">
    <location>
        <begin position="1"/>
        <end position="22"/>
    </location>
</feature>
<dbReference type="AlphaFoldDB" id="A0A2U1IY87"/>
<feature type="transmembrane region" description="Helical" evidence="2">
    <location>
        <begin position="129"/>
        <end position="149"/>
    </location>
</feature>
<feature type="transmembrane region" description="Helical" evidence="2">
    <location>
        <begin position="170"/>
        <end position="196"/>
    </location>
</feature>